<evidence type="ECO:0000313" key="2">
    <source>
        <dbReference type="EMBL" id="MBS2966861.1"/>
    </source>
</evidence>
<gene>
    <name evidence="2" type="ORF">KGA66_27760</name>
</gene>
<keyword evidence="1" id="KW-0812">Transmembrane</keyword>
<feature type="transmembrane region" description="Helical" evidence="1">
    <location>
        <begin position="30"/>
        <end position="53"/>
    </location>
</feature>
<evidence type="ECO:0000256" key="1">
    <source>
        <dbReference type="SAM" id="Phobius"/>
    </source>
</evidence>
<keyword evidence="3" id="KW-1185">Reference proteome</keyword>
<keyword evidence="1" id="KW-1133">Transmembrane helix</keyword>
<dbReference type="RefSeq" id="WP_211472340.1">
    <property type="nucleotide sequence ID" value="NZ_JAGSXH010000210.1"/>
</dbReference>
<evidence type="ECO:0000313" key="3">
    <source>
        <dbReference type="Proteomes" id="UP000677913"/>
    </source>
</evidence>
<organism evidence="2 3">
    <name type="scientific">Actinocrinis puniceicyclus</name>
    <dbReference type="NCBI Taxonomy" id="977794"/>
    <lineage>
        <taxon>Bacteria</taxon>
        <taxon>Bacillati</taxon>
        <taxon>Actinomycetota</taxon>
        <taxon>Actinomycetes</taxon>
        <taxon>Catenulisporales</taxon>
        <taxon>Actinospicaceae</taxon>
        <taxon>Actinocrinis</taxon>
    </lineage>
</organism>
<proteinExistence type="predicted"/>
<protein>
    <submittedName>
        <fullName evidence="2">Uncharacterized protein</fullName>
    </submittedName>
</protein>
<reference evidence="2" key="1">
    <citation type="submission" date="2021-04" db="EMBL/GenBank/DDBJ databases">
        <title>Genome based classification of Actinospica acidithermotolerans sp. nov., an actinobacterium isolated from an Indonesian hot spring.</title>
        <authorList>
            <person name="Kusuma A.B."/>
            <person name="Putra K.E."/>
            <person name="Nafisah S."/>
            <person name="Loh J."/>
            <person name="Nouioui I."/>
            <person name="Goodfellow M."/>
        </authorList>
    </citation>
    <scope>NUCLEOTIDE SEQUENCE</scope>
    <source>
        <strain evidence="2">DSM 45618</strain>
    </source>
</reference>
<keyword evidence="1" id="KW-0472">Membrane</keyword>
<dbReference type="AlphaFoldDB" id="A0A8J8BG78"/>
<accession>A0A8J8BG78</accession>
<dbReference type="EMBL" id="JAGSXH010000210">
    <property type="protein sequence ID" value="MBS2966861.1"/>
    <property type="molecule type" value="Genomic_DNA"/>
</dbReference>
<comment type="caution">
    <text evidence="2">The sequence shown here is derived from an EMBL/GenBank/DDBJ whole genome shotgun (WGS) entry which is preliminary data.</text>
</comment>
<name>A0A8J8BG78_9ACTN</name>
<dbReference type="Proteomes" id="UP000677913">
    <property type="component" value="Unassembled WGS sequence"/>
</dbReference>
<sequence length="204" mass="21564">MRRTSFVGALIVIAVGGVLGFAFQSSPKWLDLHATGLIIMLAGIADLVIRFALGISPLLSPETADVAALVEPEGEPVLDVFGNPIVTAPPPTMLQAPPLAVPVPYSPAGEGDPRFGDGTGTSVPPSTVSAHQASDETRDIPIVESGYGEAGWPADPMQRYATRDRAVHDQVVRQVGDYEAPEALAPVSALTGRPVRGAWRRRRR</sequence>